<evidence type="ECO:0000313" key="1">
    <source>
        <dbReference type="EMBL" id="KAH7037602.1"/>
    </source>
</evidence>
<dbReference type="Gene3D" id="1.10.150.240">
    <property type="entry name" value="Putative phosphatase, domain 2"/>
    <property type="match status" value="1"/>
</dbReference>
<dbReference type="PANTHER" id="PTHR43611:SF3">
    <property type="entry name" value="FLAVIN MONONUCLEOTIDE HYDROLASE 1, CHLOROPLATIC"/>
    <property type="match status" value="1"/>
</dbReference>
<reference evidence="1" key="1">
    <citation type="journal article" date="2021" name="Nat. Commun.">
        <title>Genetic determinants of endophytism in the Arabidopsis root mycobiome.</title>
        <authorList>
            <person name="Mesny F."/>
            <person name="Miyauchi S."/>
            <person name="Thiergart T."/>
            <person name="Pickel B."/>
            <person name="Atanasova L."/>
            <person name="Karlsson M."/>
            <person name="Huettel B."/>
            <person name="Barry K.W."/>
            <person name="Haridas S."/>
            <person name="Chen C."/>
            <person name="Bauer D."/>
            <person name="Andreopoulos W."/>
            <person name="Pangilinan J."/>
            <person name="LaButti K."/>
            <person name="Riley R."/>
            <person name="Lipzen A."/>
            <person name="Clum A."/>
            <person name="Drula E."/>
            <person name="Henrissat B."/>
            <person name="Kohler A."/>
            <person name="Grigoriev I.V."/>
            <person name="Martin F.M."/>
            <person name="Hacquard S."/>
        </authorList>
    </citation>
    <scope>NUCLEOTIDE SEQUENCE</scope>
    <source>
        <strain evidence="1">MPI-CAGE-CH-0230</strain>
    </source>
</reference>
<dbReference type="EMBL" id="JAGTJQ010000002">
    <property type="protein sequence ID" value="KAH7037602.1"/>
    <property type="molecule type" value="Genomic_DNA"/>
</dbReference>
<dbReference type="SUPFAM" id="SSF56784">
    <property type="entry name" value="HAD-like"/>
    <property type="match status" value="1"/>
</dbReference>
<dbReference type="InterPro" id="IPR036412">
    <property type="entry name" value="HAD-like_sf"/>
</dbReference>
<dbReference type="AlphaFoldDB" id="A0A9P9BU12"/>
<dbReference type="SUPFAM" id="SSF48239">
    <property type="entry name" value="Terpenoid cyclases/Protein prenyltransferases"/>
    <property type="match status" value="1"/>
</dbReference>
<dbReference type="GeneID" id="70191293"/>
<dbReference type="Pfam" id="PF13419">
    <property type="entry name" value="HAD_2"/>
    <property type="match status" value="1"/>
</dbReference>
<name>A0A9P9BU12_9PEZI</name>
<comment type="caution">
    <text evidence="1">The sequence shown here is derived from an EMBL/GenBank/DDBJ whole genome shotgun (WGS) entry which is preliminary data.</text>
</comment>
<proteinExistence type="predicted"/>
<dbReference type="InterPro" id="IPR008930">
    <property type="entry name" value="Terpenoid_cyclase/PrenylTrfase"/>
</dbReference>
<dbReference type="InterPro" id="IPR041492">
    <property type="entry name" value="HAD_2"/>
</dbReference>
<dbReference type="GO" id="GO:0016791">
    <property type="term" value="F:phosphatase activity"/>
    <property type="evidence" value="ECO:0007669"/>
    <property type="project" value="UniProtKB-ARBA"/>
</dbReference>
<dbReference type="OrthoDB" id="2012566at2759"/>
<dbReference type="InterPro" id="IPR023214">
    <property type="entry name" value="HAD_sf"/>
</dbReference>
<protein>
    <submittedName>
        <fullName evidence="1">HAD-like domain-containing protein</fullName>
    </submittedName>
</protein>
<evidence type="ECO:0000313" key="2">
    <source>
        <dbReference type="Proteomes" id="UP000756346"/>
    </source>
</evidence>
<keyword evidence="2" id="KW-1185">Reference proteome</keyword>
<dbReference type="Gene3D" id="3.40.50.1000">
    <property type="entry name" value="HAD superfamily/HAD-like"/>
    <property type="match status" value="1"/>
</dbReference>
<dbReference type="NCBIfam" id="TIGR01509">
    <property type="entry name" value="HAD-SF-IA-v3"/>
    <property type="match status" value="1"/>
</dbReference>
<sequence length="523" mass="58691">MKTHPEHTATGPCVEHTDHPTGTALKHEVQTGFILAQPLRYKTLVLDLGDVLAFYSGKGLDLPISASLIGRILKSTSWGELECGRVAREECLARLSRDFDVEPSGIEETLRLLAGTLTYNTELVEMVRYLKKASGGDLRVYLATNITAQDYEILRPAVEAWEIFDDIFPSFQLGARKPDGSYYRHLLDQGNIEPESTLLVDDKPDNIVAARVFGMHGIQYLNNDKTIASVKRAFGDTVARAEAWLRANAKTMWSETNIGVVLREVFAQLLILENLGERSLVTLPEDTDRRWNFFDGQPALTTAVYPDDLDTNALAFRNADGISEATKNTVMDEMLTYMDEDGLFNTYFDRNRPRPDIHVTANVMWTFYSHNRGHQVQRSLSYMCAVARTRAYESATRYYLHPDWFFYYLSGLCAQHSDLGHPELGELRGLLVERLAERFGSVESSDPWSLAMRLVAADRLGFDMRGAGARKDLDRLRAAQQADGSWSEQPWIYRYGSGVLIGSVGTITALAVRALKAAEGNRL</sequence>
<dbReference type="Proteomes" id="UP000756346">
    <property type="component" value="Unassembled WGS sequence"/>
</dbReference>
<dbReference type="InterPro" id="IPR023198">
    <property type="entry name" value="PGP-like_dom2"/>
</dbReference>
<dbReference type="RefSeq" id="XP_046016723.1">
    <property type="nucleotide sequence ID" value="XM_046161747.1"/>
</dbReference>
<gene>
    <name evidence="1" type="ORF">B0I36DRAFT_403130</name>
</gene>
<organism evidence="1 2">
    <name type="scientific">Microdochium trichocladiopsis</name>
    <dbReference type="NCBI Taxonomy" id="1682393"/>
    <lineage>
        <taxon>Eukaryota</taxon>
        <taxon>Fungi</taxon>
        <taxon>Dikarya</taxon>
        <taxon>Ascomycota</taxon>
        <taxon>Pezizomycotina</taxon>
        <taxon>Sordariomycetes</taxon>
        <taxon>Xylariomycetidae</taxon>
        <taxon>Xylariales</taxon>
        <taxon>Microdochiaceae</taxon>
        <taxon>Microdochium</taxon>
    </lineage>
</organism>
<dbReference type="PANTHER" id="PTHR43611">
    <property type="entry name" value="ALPHA-D-GLUCOSE 1-PHOSPHATE PHOSPHATASE"/>
    <property type="match status" value="1"/>
</dbReference>
<dbReference type="Gene3D" id="1.50.10.20">
    <property type="match status" value="1"/>
</dbReference>
<dbReference type="InterPro" id="IPR006439">
    <property type="entry name" value="HAD-SF_hydro_IA"/>
</dbReference>
<accession>A0A9P9BU12</accession>